<reference evidence="1" key="1">
    <citation type="submission" date="2020-05" db="EMBL/GenBank/DDBJ databases">
        <authorList>
            <person name="Chiriac C."/>
            <person name="Salcher M."/>
            <person name="Ghai R."/>
            <person name="Kavagutti S V."/>
        </authorList>
    </citation>
    <scope>NUCLEOTIDE SEQUENCE</scope>
</reference>
<organism evidence="1">
    <name type="scientific">freshwater metagenome</name>
    <dbReference type="NCBI Taxonomy" id="449393"/>
    <lineage>
        <taxon>unclassified sequences</taxon>
        <taxon>metagenomes</taxon>
        <taxon>ecological metagenomes</taxon>
    </lineage>
</organism>
<evidence type="ECO:0000313" key="1">
    <source>
        <dbReference type="EMBL" id="CAB4796275.1"/>
    </source>
</evidence>
<accession>A0A6J6XJF4</accession>
<dbReference type="AlphaFoldDB" id="A0A6J6XJF4"/>
<sequence>MTHLLRALGTRLCGRPDRAVEHFNLTILAAPHVFRANLRSGARG</sequence>
<dbReference type="EMBL" id="CAFAAJ010000030">
    <property type="protein sequence ID" value="CAB4796275.1"/>
    <property type="molecule type" value="Genomic_DNA"/>
</dbReference>
<name>A0A6J6XJF4_9ZZZZ</name>
<gene>
    <name evidence="1" type="ORF">UFOPK3001_00651</name>
</gene>
<proteinExistence type="predicted"/>
<protein>
    <submittedName>
        <fullName evidence="1">Unannotated protein</fullName>
    </submittedName>
</protein>